<keyword evidence="2" id="KW-0378">Hydrolase</keyword>
<feature type="region of interest" description="Disordered" evidence="1">
    <location>
        <begin position="294"/>
        <end position="316"/>
    </location>
</feature>
<proteinExistence type="predicted"/>
<dbReference type="GO" id="GO:0016787">
    <property type="term" value="F:hydrolase activity"/>
    <property type="evidence" value="ECO:0007669"/>
    <property type="project" value="UniProtKB-KW"/>
</dbReference>
<dbReference type="InterPro" id="IPR029058">
    <property type="entry name" value="AB_hydrolase_fold"/>
</dbReference>
<sequence length="316" mass="32118">MFGNKKKPAPPPADELMTILARRGPHTVLRGDLGFIGVPGQLFTPETGSGLPVVAFAHAWMADLGRYRDLFFHLASHGLVVAAPDIERGPAPSDAVLAAGLRTALSALPAVRLGLGESITVDPRRGGLAGHGFGAGAAVLAAGPAVLGATEPVSVGAVAAVFPAPSTDAAFTTATAVSAPAMVIAADRALDTVDANPLPLARELGGPVTLRAVPGATDRGLLQRHTLASLIGINGADRATHSAVRALLTGFFLATVGLDDRYGAFTDEDAVLGSVLNIDPAEPDEDDRTHVEKLLGGPPAAKKGGSFSAIRGLRGR</sequence>
<name>A0ABN3Y9N0_9ACTN</name>
<evidence type="ECO:0000313" key="3">
    <source>
        <dbReference type="Proteomes" id="UP001501035"/>
    </source>
</evidence>
<dbReference type="Gene3D" id="3.40.50.1820">
    <property type="entry name" value="alpha/beta hydrolase"/>
    <property type="match status" value="1"/>
</dbReference>
<evidence type="ECO:0000256" key="1">
    <source>
        <dbReference type="SAM" id="MobiDB-lite"/>
    </source>
</evidence>
<keyword evidence="3" id="KW-1185">Reference proteome</keyword>
<accession>A0ABN3Y9N0</accession>
<gene>
    <name evidence="2" type="ORF">GCM10010528_02030</name>
</gene>
<protein>
    <submittedName>
        <fullName evidence="2">Alpha/beta hydrolase</fullName>
    </submittedName>
</protein>
<dbReference type="InterPro" id="IPR017395">
    <property type="entry name" value="Chlorophyllase-like"/>
</dbReference>
<organism evidence="2 3">
    <name type="scientific">Gordonia defluvii</name>
    <dbReference type="NCBI Taxonomy" id="283718"/>
    <lineage>
        <taxon>Bacteria</taxon>
        <taxon>Bacillati</taxon>
        <taxon>Actinomycetota</taxon>
        <taxon>Actinomycetes</taxon>
        <taxon>Mycobacteriales</taxon>
        <taxon>Gordoniaceae</taxon>
        <taxon>Gordonia</taxon>
    </lineage>
</organism>
<comment type="caution">
    <text evidence="2">The sequence shown here is derived from an EMBL/GenBank/DDBJ whole genome shotgun (WGS) entry which is preliminary data.</text>
</comment>
<reference evidence="3" key="1">
    <citation type="journal article" date="2019" name="Int. J. Syst. Evol. Microbiol.">
        <title>The Global Catalogue of Microorganisms (GCM) 10K type strain sequencing project: providing services to taxonomists for standard genome sequencing and annotation.</title>
        <authorList>
            <consortium name="The Broad Institute Genomics Platform"/>
            <consortium name="The Broad Institute Genome Sequencing Center for Infectious Disease"/>
            <person name="Wu L."/>
            <person name="Ma J."/>
        </authorList>
    </citation>
    <scope>NUCLEOTIDE SEQUENCE [LARGE SCALE GENOMIC DNA]</scope>
    <source>
        <strain evidence="3">JCM 14234</strain>
    </source>
</reference>
<dbReference type="EMBL" id="BAAAVS010000001">
    <property type="protein sequence ID" value="GAA3023573.1"/>
    <property type="molecule type" value="Genomic_DNA"/>
</dbReference>
<dbReference type="SUPFAM" id="SSF53474">
    <property type="entry name" value="alpha/beta-Hydrolases"/>
    <property type="match status" value="1"/>
</dbReference>
<evidence type="ECO:0000313" key="2">
    <source>
        <dbReference type="EMBL" id="GAA3023573.1"/>
    </source>
</evidence>
<dbReference type="Proteomes" id="UP001501035">
    <property type="component" value="Unassembled WGS sequence"/>
</dbReference>
<dbReference type="Pfam" id="PF07224">
    <property type="entry name" value="Chlorophyllase"/>
    <property type="match status" value="1"/>
</dbReference>
<dbReference type="RefSeq" id="WP_290703759.1">
    <property type="nucleotide sequence ID" value="NZ_BAAAVS010000001.1"/>
</dbReference>